<gene>
    <name evidence="2" type="ORF">BT93_L4408</name>
</gene>
<dbReference type="Proteomes" id="UP000806378">
    <property type="component" value="Unassembled WGS sequence"/>
</dbReference>
<proteinExistence type="predicted"/>
<reference evidence="2" key="1">
    <citation type="submission" date="2020-05" db="EMBL/GenBank/DDBJ databases">
        <title>WGS assembly of Corymbia citriodora subspecies variegata.</title>
        <authorList>
            <person name="Barry K."/>
            <person name="Hundley H."/>
            <person name="Shu S."/>
            <person name="Jenkins J."/>
            <person name="Grimwood J."/>
            <person name="Baten A."/>
        </authorList>
    </citation>
    <scope>NUCLEOTIDE SEQUENCE</scope>
    <source>
        <strain evidence="2">CV2-018</strain>
    </source>
</reference>
<feature type="region of interest" description="Disordered" evidence="1">
    <location>
        <begin position="50"/>
        <end position="76"/>
    </location>
</feature>
<sequence length="114" mass="12750">MAASNGSEFFEVEVESGREVLSRPSNAESVEEDESELMWAAIERLPSQKRPNMALLSRTPSESGGSGGGARQTETIDVRKLDRLRRELVVRKALATDDQDNYRLLSAVKERLDR</sequence>
<evidence type="ECO:0000313" key="2">
    <source>
        <dbReference type="EMBL" id="KAF7846417.1"/>
    </source>
</evidence>
<comment type="caution">
    <text evidence="2">The sequence shown here is derived from an EMBL/GenBank/DDBJ whole genome shotgun (WGS) entry which is preliminary data.</text>
</comment>
<evidence type="ECO:0000256" key="1">
    <source>
        <dbReference type="SAM" id="MobiDB-lite"/>
    </source>
</evidence>
<name>A0A8T0CG07_CORYI</name>
<dbReference type="AlphaFoldDB" id="A0A8T0CG07"/>
<protein>
    <submittedName>
        <fullName evidence="2">Uncharacterized protein</fullName>
    </submittedName>
</protein>
<keyword evidence="3" id="KW-1185">Reference proteome</keyword>
<evidence type="ECO:0000313" key="3">
    <source>
        <dbReference type="Proteomes" id="UP000806378"/>
    </source>
</evidence>
<dbReference type="EMBL" id="MU093338">
    <property type="protein sequence ID" value="KAF7846417.1"/>
    <property type="molecule type" value="Genomic_DNA"/>
</dbReference>
<dbReference type="OrthoDB" id="66620at2759"/>
<accession>A0A8T0CG07</accession>
<dbReference type="Gramene" id="rna-gnl|WGS:JABURB|Cocit.L4408.1">
    <property type="protein sequence ID" value="cds-KAF7846417.1"/>
    <property type="gene ID" value="gene-BT93_L4408"/>
</dbReference>
<organism evidence="2 3">
    <name type="scientific">Corymbia citriodora subsp. variegata</name>
    <dbReference type="NCBI Taxonomy" id="360336"/>
    <lineage>
        <taxon>Eukaryota</taxon>
        <taxon>Viridiplantae</taxon>
        <taxon>Streptophyta</taxon>
        <taxon>Embryophyta</taxon>
        <taxon>Tracheophyta</taxon>
        <taxon>Spermatophyta</taxon>
        <taxon>Magnoliopsida</taxon>
        <taxon>eudicotyledons</taxon>
        <taxon>Gunneridae</taxon>
        <taxon>Pentapetalae</taxon>
        <taxon>rosids</taxon>
        <taxon>malvids</taxon>
        <taxon>Myrtales</taxon>
        <taxon>Myrtaceae</taxon>
        <taxon>Myrtoideae</taxon>
        <taxon>Eucalypteae</taxon>
        <taxon>Corymbia</taxon>
    </lineage>
</organism>